<proteinExistence type="inferred from homology"/>
<comment type="similarity">
    <text evidence="1 5">Belongs to the WD repeat LST8 family.</text>
</comment>
<reference evidence="6" key="2">
    <citation type="submission" date="2025-09" db="UniProtKB">
        <authorList>
            <consortium name="Ensembl"/>
        </authorList>
    </citation>
    <scope>IDENTIFICATION</scope>
</reference>
<dbReference type="GO" id="GO:0031929">
    <property type="term" value="P:TOR signaling"/>
    <property type="evidence" value="ECO:0007669"/>
    <property type="project" value="UniProtKB-UniRule"/>
</dbReference>
<protein>
    <recommendedName>
        <fullName evidence="5">Target of rapamycin complex subunit lst8</fullName>
        <shortName evidence="5">TORC subunit lst8</shortName>
    </recommendedName>
</protein>
<name>A0A3Q0R7L9_AMPCI</name>
<evidence type="ECO:0000256" key="2">
    <source>
        <dbReference type="ARBA" id="ARBA00022574"/>
    </source>
</evidence>
<dbReference type="PROSITE" id="PS50082">
    <property type="entry name" value="WD_REPEATS_2"/>
    <property type="match status" value="1"/>
</dbReference>
<reference evidence="6" key="1">
    <citation type="submission" date="2025-08" db="UniProtKB">
        <authorList>
            <consortium name="Ensembl"/>
        </authorList>
    </citation>
    <scope>IDENTIFICATION</scope>
</reference>
<comment type="function">
    <text evidence="5">Subunit of TORC1 and TORC2, which regulate cell growth and survival in response to nutrient and hormonal signals.</text>
</comment>
<keyword evidence="5" id="KW-0963">Cytoplasm</keyword>
<dbReference type="InterPro" id="IPR036322">
    <property type="entry name" value="WD40_repeat_dom_sf"/>
</dbReference>
<dbReference type="Pfam" id="PF00400">
    <property type="entry name" value="WD40"/>
    <property type="match status" value="3"/>
</dbReference>
<dbReference type="InterPro" id="IPR019775">
    <property type="entry name" value="WD40_repeat_CS"/>
</dbReference>
<dbReference type="GO" id="GO:0031931">
    <property type="term" value="C:TORC1 complex"/>
    <property type="evidence" value="ECO:0007669"/>
    <property type="project" value="UniProtKB-UniRule"/>
</dbReference>
<dbReference type="GO" id="GO:0005737">
    <property type="term" value="C:cytoplasm"/>
    <property type="evidence" value="ECO:0007669"/>
    <property type="project" value="UniProtKB-SubCell"/>
</dbReference>
<evidence type="ECO:0000313" key="7">
    <source>
        <dbReference type="Proteomes" id="UP000261340"/>
    </source>
</evidence>
<dbReference type="PANTHER" id="PTHR19842:SF0">
    <property type="entry name" value="TARGET OF RAPAMYCIN COMPLEX SUBUNIT LST8"/>
    <property type="match status" value="1"/>
</dbReference>
<dbReference type="GO" id="GO:0031932">
    <property type="term" value="C:TORC2 complex"/>
    <property type="evidence" value="ECO:0007669"/>
    <property type="project" value="UniProtKB-UniRule"/>
</dbReference>
<dbReference type="SUPFAM" id="SSF50978">
    <property type="entry name" value="WD40 repeat-like"/>
    <property type="match status" value="1"/>
</dbReference>
<keyword evidence="2 4" id="KW-0853">WD repeat</keyword>
<dbReference type="PROSITE" id="PS00678">
    <property type="entry name" value="WD_REPEATS_1"/>
    <property type="match status" value="1"/>
</dbReference>
<dbReference type="GeneTree" id="ENSGT00390000014795"/>
<dbReference type="GO" id="GO:0032956">
    <property type="term" value="P:regulation of actin cytoskeleton organization"/>
    <property type="evidence" value="ECO:0007669"/>
    <property type="project" value="TreeGrafter"/>
</dbReference>
<evidence type="ECO:0000313" key="6">
    <source>
        <dbReference type="Ensembl" id="ENSACIP00000005150.1"/>
    </source>
</evidence>
<keyword evidence="7" id="KW-1185">Reference proteome</keyword>
<evidence type="ECO:0000256" key="3">
    <source>
        <dbReference type="ARBA" id="ARBA00022737"/>
    </source>
</evidence>
<dbReference type="InterPro" id="IPR001680">
    <property type="entry name" value="WD40_rpt"/>
</dbReference>
<dbReference type="Gene3D" id="2.130.10.10">
    <property type="entry name" value="YVTN repeat-like/Quinoprotein amine dehydrogenase"/>
    <property type="match status" value="1"/>
</dbReference>
<accession>A0A3Q0R7L9</accession>
<keyword evidence="3 5" id="KW-0677">Repeat</keyword>
<evidence type="ECO:0000256" key="1">
    <source>
        <dbReference type="ARBA" id="ARBA00009890"/>
    </source>
</evidence>
<evidence type="ECO:0000256" key="4">
    <source>
        <dbReference type="PROSITE-ProRule" id="PRU00221"/>
    </source>
</evidence>
<dbReference type="PROSITE" id="PS50294">
    <property type="entry name" value="WD_REPEATS_REGION"/>
    <property type="match status" value="1"/>
</dbReference>
<comment type="subcellular location">
    <subcellularLocation>
        <location evidence="5">Cytoplasm</location>
    </subcellularLocation>
</comment>
<dbReference type="SMART" id="SM00320">
    <property type="entry name" value="WD40"/>
    <property type="match status" value="2"/>
</dbReference>
<comment type="subunit">
    <text evidence="5">Part of TORC1 complex. Part of the TORC2 complex.</text>
</comment>
<dbReference type="Proteomes" id="UP000261340">
    <property type="component" value="Unplaced"/>
</dbReference>
<dbReference type="InterPro" id="IPR015943">
    <property type="entry name" value="WD40/YVTN_repeat-like_dom_sf"/>
</dbReference>
<feature type="repeat" description="WD" evidence="4">
    <location>
        <begin position="81"/>
        <end position="115"/>
    </location>
</feature>
<dbReference type="PANTHER" id="PTHR19842">
    <property type="entry name" value="G BETA-LIKE PROTEIN GBL"/>
    <property type="match status" value="1"/>
</dbReference>
<dbReference type="InterPro" id="IPR037588">
    <property type="entry name" value="MLST8"/>
</dbReference>
<dbReference type="AlphaFoldDB" id="A0A3Q0R7L9"/>
<evidence type="ECO:0000256" key="5">
    <source>
        <dbReference type="RuleBase" id="RU369068"/>
    </source>
</evidence>
<dbReference type="Ensembl" id="ENSACIT00000005313.1">
    <property type="protein sequence ID" value="ENSACIP00000005150.1"/>
    <property type="gene ID" value="ENSACIG00000003877.1"/>
</dbReference>
<sequence length="167" mass="18715">MNVNQGTVGSDPVILATAGYDHTVRFWQAHSGICTRTVQHQDSQVNSLEVTPDRSMIAAAGYQHIRMYDLNSNNPNPVINYDGVSKNITSVGFHEDGRWMYTGGEDCMARIWDLRYCSASSVGWFTGGCMAQRKQSKLALFFFEEGAKKKKKKRERQLCFPDLLPGG</sequence>
<organism evidence="6 7">
    <name type="scientific">Amphilophus citrinellus</name>
    <name type="common">Midas cichlid</name>
    <name type="synonym">Cichlasoma citrinellum</name>
    <dbReference type="NCBI Taxonomy" id="61819"/>
    <lineage>
        <taxon>Eukaryota</taxon>
        <taxon>Metazoa</taxon>
        <taxon>Chordata</taxon>
        <taxon>Craniata</taxon>
        <taxon>Vertebrata</taxon>
        <taxon>Euteleostomi</taxon>
        <taxon>Actinopterygii</taxon>
        <taxon>Neopterygii</taxon>
        <taxon>Teleostei</taxon>
        <taxon>Neoteleostei</taxon>
        <taxon>Acanthomorphata</taxon>
        <taxon>Ovalentaria</taxon>
        <taxon>Cichlomorphae</taxon>
        <taxon>Cichliformes</taxon>
        <taxon>Cichlidae</taxon>
        <taxon>New World cichlids</taxon>
        <taxon>Cichlasomatinae</taxon>
        <taxon>Heroini</taxon>
        <taxon>Amphilophus</taxon>
    </lineage>
</organism>